<gene>
    <name evidence="1" type="ORF">Zm00014a_004560</name>
</gene>
<dbReference type="AlphaFoldDB" id="A0A3L6E1X1"/>
<comment type="caution">
    <text evidence="1">The sequence shown here is derived from an EMBL/GenBank/DDBJ whole genome shotgun (WGS) entry which is preliminary data.</text>
</comment>
<dbReference type="Proteomes" id="UP000251960">
    <property type="component" value="Chromosome 7"/>
</dbReference>
<proteinExistence type="predicted"/>
<sequence>MFELVTRRIGLVFLLTSHHIFQDYASFVY</sequence>
<dbReference type="EMBL" id="NCVQ01000008">
    <property type="protein sequence ID" value="PWZ14227.1"/>
    <property type="molecule type" value="Genomic_DNA"/>
</dbReference>
<reference evidence="1 2" key="1">
    <citation type="journal article" date="2018" name="Nat. Genet.">
        <title>Extensive intraspecific gene order and gene structural variations between Mo17 and other maize genomes.</title>
        <authorList>
            <person name="Sun S."/>
            <person name="Zhou Y."/>
            <person name="Chen J."/>
            <person name="Shi J."/>
            <person name="Zhao H."/>
            <person name="Zhao H."/>
            <person name="Song W."/>
            <person name="Zhang M."/>
            <person name="Cui Y."/>
            <person name="Dong X."/>
            <person name="Liu H."/>
            <person name="Ma X."/>
            <person name="Jiao Y."/>
            <person name="Wang B."/>
            <person name="Wei X."/>
            <person name="Stein J.C."/>
            <person name="Glaubitz J.C."/>
            <person name="Lu F."/>
            <person name="Yu G."/>
            <person name="Liang C."/>
            <person name="Fengler K."/>
            <person name="Li B."/>
            <person name="Rafalski A."/>
            <person name="Schnable P.S."/>
            <person name="Ware D.H."/>
            <person name="Buckler E.S."/>
            <person name="Lai J."/>
        </authorList>
    </citation>
    <scope>NUCLEOTIDE SEQUENCE [LARGE SCALE GENOMIC DNA]</scope>
    <source>
        <strain evidence="2">cv. Missouri 17</strain>
        <tissue evidence="1">Seedling</tissue>
    </source>
</reference>
<organism evidence="1 2">
    <name type="scientific">Zea mays</name>
    <name type="common">Maize</name>
    <dbReference type="NCBI Taxonomy" id="4577"/>
    <lineage>
        <taxon>Eukaryota</taxon>
        <taxon>Viridiplantae</taxon>
        <taxon>Streptophyta</taxon>
        <taxon>Embryophyta</taxon>
        <taxon>Tracheophyta</taxon>
        <taxon>Spermatophyta</taxon>
        <taxon>Magnoliopsida</taxon>
        <taxon>Liliopsida</taxon>
        <taxon>Poales</taxon>
        <taxon>Poaceae</taxon>
        <taxon>PACMAD clade</taxon>
        <taxon>Panicoideae</taxon>
        <taxon>Andropogonodae</taxon>
        <taxon>Andropogoneae</taxon>
        <taxon>Tripsacinae</taxon>
        <taxon>Zea</taxon>
    </lineage>
</organism>
<protein>
    <submittedName>
        <fullName evidence="1">Uncharacterized protein</fullName>
    </submittedName>
</protein>
<accession>A0A3L6E1X1</accession>
<name>A0A3L6E1X1_MAIZE</name>
<evidence type="ECO:0000313" key="1">
    <source>
        <dbReference type="EMBL" id="PWZ14227.1"/>
    </source>
</evidence>
<evidence type="ECO:0000313" key="2">
    <source>
        <dbReference type="Proteomes" id="UP000251960"/>
    </source>
</evidence>